<sequence>MYFFHPTCYSGDENPCTYDSNLNFVDDSPNPPPQPLTDSYDFCGNDAHYGHDCPPQDYTIAITPVLSIDDPVDSLIMEDEHLDTILATKLDKVIKSSVEDLVSIPSESEGIPDNMRDVLFRDNSPPLNISKDQFEDFSDSNDDSTLIDDDYFSIDDIDYVEASPPDSELVSLKEVKDDILRENLLKIRFLIAKIESLNENPTPNRVLKSPSPFHILIQDTSLSYLDNSLPEFETFSDHTKEMSCGSTTTHVDNSLPEYDSFLF</sequence>
<gene>
    <name evidence="1" type="ORF">Tci_021533</name>
</gene>
<reference evidence="1" key="1">
    <citation type="journal article" date="2019" name="Sci. Rep.">
        <title>Draft genome of Tanacetum cinerariifolium, the natural source of mosquito coil.</title>
        <authorList>
            <person name="Yamashiro T."/>
            <person name="Shiraishi A."/>
            <person name="Satake H."/>
            <person name="Nakayama K."/>
        </authorList>
    </citation>
    <scope>NUCLEOTIDE SEQUENCE</scope>
</reference>
<name>A0A6L2KN71_TANCI</name>
<accession>A0A6L2KN71</accession>
<dbReference type="AlphaFoldDB" id="A0A6L2KN71"/>
<dbReference type="EMBL" id="BKCJ010002582">
    <property type="protein sequence ID" value="GEU49555.1"/>
    <property type="molecule type" value="Genomic_DNA"/>
</dbReference>
<proteinExistence type="predicted"/>
<evidence type="ECO:0000313" key="1">
    <source>
        <dbReference type="EMBL" id="GEU49555.1"/>
    </source>
</evidence>
<protein>
    <recommendedName>
        <fullName evidence="2">Reverse transcriptase domain-containing protein</fullName>
    </recommendedName>
</protein>
<comment type="caution">
    <text evidence="1">The sequence shown here is derived from an EMBL/GenBank/DDBJ whole genome shotgun (WGS) entry which is preliminary data.</text>
</comment>
<organism evidence="1">
    <name type="scientific">Tanacetum cinerariifolium</name>
    <name type="common">Dalmatian daisy</name>
    <name type="synonym">Chrysanthemum cinerariifolium</name>
    <dbReference type="NCBI Taxonomy" id="118510"/>
    <lineage>
        <taxon>Eukaryota</taxon>
        <taxon>Viridiplantae</taxon>
        <taxon>Streptophyta</taxon>
        <taxon>Embryophyta</taxon>
        <taxon>Tracheophyta</taxon>
        <taxon>Spermatophyta</taxon>
        <taxon>Magnoliopsida</taxon>
        <taxon>eudicotyledons</taxon>
        <taxon>Gunneridae</taxon>
        <taxon>Pentapetalae</taxon>
        <taxon>asterids</taxon>
        <taxon>campanulids</taxon>
        <taxon>Asterales</taxon>
        <taxon>Asteraceae</taxon>
        <taxon>Asteroideae</taxon>
        <taxon>Anthemideae</taxon>
        <taxon>Anthemidinae</taxon>
        <taxon>Tanacetum</taxon>
    </lineage>
</organism>
<evidence type="ECO:0008006" key="2">
    <source>
        <dbReference type="Google" id="ProtNLM"/>
    </source>
</evidence>